<dbReference type="PATRIC" id="fig|1116213.3.peg.568"/>
<evidence type="ECO:0000313" key="1">
    <source>
        <dbReference type="EMBL" id="CCE67042.1"/>
    </source>
</evidence>
<gene>
    <name evidence="1" type="ORF">MHM_05240</name>
</gene>
<dbReference type="AlphaFoldDB" id="G8C3Z4"/>
<dbReference type="EMBL" id="HE613254">
    <property type="protein sequence ID" value="CCE67042.1"/>
    <property type="molecule type" value="Genomic_DNA"/>
</dbReference>
<proteinExistence type="predicted"/>
<dbReference type="HOGENOM" id="CLU_810594_0_0_14"/>
<name>G8C3Z4_9MOLU</name>
<organism evidence="1">
    <name type="scientific">Candidatus Mycoplasma haematominutum 'Birmingham 1'</name>
    <dbReference type="NCBI Taxonomy" id="1116213"/>
    <lineage>
        <taxon>Bacteria</taxon>
        <taxon>Bacillati</taxon>
        <taxon>Mycoplasmatota</taxon>
        <taxon>Mollicutes</taxon>
        <taxon>Mycoplasmataceae</taxon>
        <taxon>Mycoplasma</taxon>
    </lineage>
</organism>
<reference evidence="1" key="2">
    <citation type="submission" date="2011-11" db="EMBL/GenBank/DDBJ databases">
        <authorList>
            <person name="Barker E."/>
        </authorList>
    </citation>
    <scope>NUCLEOTIDE SEQUENCE</scope>
    <source>
        <strain evidence="1">Birmingham 1</strain>
    </source>
</reference>
<sequence length="342" mass="39442">MLINTGVSPVFNLGDYALSLVPHEGYFKIDGEYFISSNWNIPDNLIEIKHKLPSQLIDKVFLKNTGRSCNSSFSNLKCLVYRSSSFIDIQNDPVTREMSTGNSKFLLDTIFSINREISHNLAKHNYRWPVALDSLQNQIIKYNLRNNLTLKNYHFVGPDDFHKNSRSVTLELIKKVKLGVPRAAETEIQKVGLYLANQEEIVSGKPVLSIWEISEQPSEKISLRIRTLSGKIEARVESDSKWQDIDLKNYMWKEEKNGVWHLEFPEGRQQDSPFGWLSRKVGKVDVVIAISQDDWTNIIQIRSDLQSHQHNQPVADPLVTINPYDPLLKNLRLDHTWIVEKM</sequence>
<protein>
    <submittedName>
        <fullName evidence="1">Uncharacterized protein</fullName>
    </submittedName>
</protein>
<dbReference type="KEGG" id="mhb:MHM_05240"/>
<reference evidence="1" key="1">
    <citation type="submission" date="2011-11" db="EMBL/GenBank/DDBJ databases">
        <title>Complete genome sequence of Candidatus Mycoplasma haemominutum.</title>
        <authorList>
            <person name="Barker E.N."/>
            <person name="Darby A.C."/>
            <person name="Helps C.R."/>
            <person name="Peters I.R."/>
            <person name="Hughes M.A."/>
            <person name="Radford A.D."/>
            <person name="Novacco M."/>
            <person name="Boretti F."/>
            <person name="Hofmann-Lehmann R."/>
            <person name="Tasker S."/>
        </authorList>
    </citation>
    <scope>NUCLEOTIDE SEQUENCE</scope>
    <source>
        <strain evidence="1">Birmingham 1</strain>
    </source>
</reference>
<accession>G8C3Z4</accession>
<dbReference type="RefSeq" id="WP_015511907.1">
    <property type="nucleotide sequence ID" value="NC_021007.1"/>
</dbReference>